<feature type="domain" description="Ig-like" evidence="12">
    <location>
        <begin position="1085"/>
        <end position="1173"/>
    </location>
</feature>
<dbReference type="PROSITE" id="PS50096">
    <property type="entry name" value="IQ"/>
    <property type="match status" value="1"/>
</dbReference>
<dbReference type="FunFam" id="2.60.40.10:FF:000228">
    <property type="entry name" value="obscurin isoform X4"/>
    <property type="match status" value="4"/>
</dbReference>
<evidence type="ECO:0000313" key="13">
    <source>
        <dbReference type="EMBL" id="CAF98444.1"/>
    </source>
</evidence>
<dbReference type="SUPFAM" id="SSF50044">
    <property type="entry name" value="SH3-domain"/>
    <property type="match status" value="1"/>
</dbReference>
<feature type="domain" description="Ig-like" evidence="12">
    <location>
        <begin position="145"/>
        <end position="236"/>
    </location>
</feature>
<dbReference type="SUPFAM" id="SSF50729">
    <property type="entry name" value="PH domain-like"/>
    <property type="match status" value="1"/>
</dbReference>
<feature type="compositionally biased region" description="Basic and acidic residues" evidence="9">
    <location>
        <begin position="943"/>
        <end position="958"/>
    </location>
</feature>
<feature type="region of interest" description="Disordered" evidence="9">
    <location>
        <begin position="1174"/>
        <end position="1208"/>
    </location>
</feature>
<dbReference type="PANTHER" id="PTHR35971">
    <property type="entry name" value="SI:DKEY-31G6.6"/>
    <property type="match status" value="1"/>
</dbReference>
<dbReference type="FunFam" id="2.60.40.10:FF:000523">
    <property type="entry name" value="obscurin isoform X4"/>
    <property type="match status" value="1"/>
</dbReference>
<dbReference type="InterPro" id="IPR003599">
    <property type="entry name" value="Ig_sub"/>
</dbReference>
<dbReference type="InterPro" id="IPR052385">
    <property type="entry name" value="Obscurin/Obscurin-like_Reg"/>
</dbReference>
<dbReference type="InterPro" id="IPR000219">
    <property type="entry name" value="DH_dom"/>
</dbReference>
<keyword evidence="3 8" id="KW-0728">SH3 domain</keyword>
<evidence type="ECO:0000256" key="7">
    <source>
        <dbReference type="ARBA" id="ARBA00023319"/>
    </source>
</evidence>
<dbReference type="InterPro" id="IPR055251">
    <property type="entry name" value="SOS1_NGEF_PH"/>
</dbReference>
<dbReference type="InterPro" id="IPR003598">
    <property type="entry name" value="Ig_sub2"/>
</dbReference>
<dbReference type="OrthoDB" id="10072266at2759"/>
<comment type="caution">
    <text evidence="13">The sequence shown here is derived from an EMBL/GenBank/DDBJ whole genome shotgun (WGS) entry which is preliminary data.</text>
</comment>
<dbReference type="CDD" id="cd12025">
    <property type="entry name" value="SH3_Obscurin_like"/>
    <property type="match status" value="1"/>
</dbReference>
<sequence>MKQSGLHYELVIMELRPEDSGSYSCCSDDTISSASLVVNAAPVLFTKELESQTVDEGDDVRLHCELSKPAVPLEWKKGELGLCPCTKYDIKQAGTRATLVIHDVDPEDSGSYTCDTGDCQSTAQLIVKVPFRNTILLIFSHAAQPVLFKTQLQNLERQAGESASLCCETTKPGASVVWRHGDKVLSSSSKYRLRQDGSTVELVVYKLQGPDAGVYSCDTGSQRTSAVLTVQEIEVSILKFLESCVVSEGEDVRFECLVSREEAPLVQWKLQDVPLQDNQMNVIESDGRLHSLTLRGVTEADSGTVTFTVGNHTSTASLTVKAAPVLFKKELENQEVLEGDKAILSCETSHPDCSVRWLKGSTVLTHGDKYSIEQRATAHTLCIHKLDVKDSGEYTCDTGDKRSSASLTVREHVRILRELCDVTVTTGQDALFEVELSHSGVTAGEWWLGDNLLQNNDLNQMSSEGRVHRLALKMVTTDESGDVAFVVGDQKSVACLLVEEKPKGAPVFFRKELKNQDAVEGDDVSLRCELSKPGIRVEWRKGGMVIQPSKKYEMKQKGCVQELCIQNLVSEDSGYYTCDAGDQLTTAALAVQAKEVLIVCGLKTTDVFVGEWATFSCQLSARAPGKVQWWLDGTRLESSAFTEIGLSQGHIYTLTLKNLAPDDSGTVMFKAGSLTSTAKLLVKDPTVEVVSEMEDIHVVENQPAEFICQYSRPVKARWRKNGQPLRADGRRVVVEQDWNVARLYISRVSTEDGGTYACEAEGTCVVASLHVEAKPITIVQGLENVEIFNGGEALFECALSRPESKDCRWLLDGKPVKESPTTEIVSFENGRRHLLLMKELSVKDTCTVTFKAGTASTSAQLSVKVATGSEWQPSTQLEAVEPVELPQTVQLEKVVKPEELGQPSLPPEAAEEGDLHDLWEASAKKRRMSREPTLDSISEQPEEDKGVRKPVDKELQGHETVEVKSVKKDEVIKSKKVDSKLYTSSEEESSSGGLSLVAYLKKSSTSAVTATNDAETLSTERFFEHFQMAEHRTVQVTKVETTTDQQTPEKLVPVEKKSEEEELSEAAVKIQAAFKGYKARKDMRPVFKETFKDQTKEPSGTIHLECVVQGKPDKVRWLKDGELLTDGKHYHIDIYNDGTCSLVITAITTKDTGVYTCEVTNKFGVSSHSGKVTVGTARESSNRRPLTVGYSADSEVESSSGSEMDESLRQASRRLRRLWRTRLPPDVEEEPFISADEGDLRPPDPHSYREDENYIYIRFDSRAEADVASKRFQEMFTVHGVPVETTIIEAGLYKVELRIRKMGYSQDGTETPTEEKHIPALLAGAQGAKLIHMLAFILNFPVLIVCSGAAAPVFLTELQSQDVPDGYPVSFDCVVIGKPPPTVRWYKDGKLLEENDHYMINEDQEGRQQLIITTVLPTDMGVYRCTAENGSGITSTKAELRVDMSCSSDYDTAADATETSSYVSAKGYISRDTETFESVTEDDQLPQIVEELHDVHVSPGAPITKMQLKVKGFPKPRVYWFKDGHPLRSSERILLQVERDVHSLEIVEVKRSDMGEYSAYISNAAGSAYSSARLTVLNSKEPLVPPRFLERFSNRKVKQGTSITLSVKVEGSPTPMVSWLKEESMEDVLWIKPDTKGYKIASSGHRHSLILMDVGTEYTGAYTCIATNRAGQSICTAHLEVDDIPQRRRQQKKKVRYILNYTNTEILIMIRLLLLSQEGKVPYLGEVGTEDFLMKLTSQITEMVSAKITQDIVSPPLNPSLEQPNRLNAHPIMNLLFRQLTESRSAPVDEILAQNYQYMFDIYVATADYNPQIATKESITLKEGQYVEVLDSAHPLKWLVRTKPTKTTPSRQGWVSPAYLDKKLKVRPKTEPPETNTEEVSEGEYKRKLFQLIQDLITGESEFIKDIDFFTFHHLKHADSPDAPSEVSSQKEAIFRNIEDIKSFHNRVFFSKLNECETDDDVAMCFLKNKEGFEKYMQYLVGQSPAESAVGDRTVHRFFKEYTDKIQAGKAPEDPAVHSVSAYLQQPLERIQKYKVVLKELIRNKARNGQNCCLLEEAYAMVSALPQRSENSHHVSMIENYPATLEVLGEPIRQGPFQVWEGAPGIRTSSRGHHRHVFLFKNYCIICKPKRDSNTETQSYVFKNMMKVNVPHVPSPLIFSALFFFFFLLTCATLQARTGIVKNSWLDRLQRTAAAIQHACVEWFKDSRLLTDQEKYQTYSELRSGVLVLVIKNLTERDLGHYECEMSNRLGSARCGADLVLPSAVARTGEQAVTIEVTEQETKIPKKTIIIEETITTVVKNPRMRRHRSPGLTVAGAHRSETSTPEAPTARLRRIPTPRKTTIPTLYVTEPEGAEAKAMEGGRRWVEVEEVIEYKVNKSPRLSRRRGVSPAGSDRGATPSRPKRPPPENPNTNNSNNKQVEQTQLQGDVSSQPISWEDGEEGPSDSLSAPEATSESQELSPVLLAAADDEEDDQQTVILEPDDEDDCRSSRVLTQEGRVLALEDLEDYIPEEGETYGTSATSSQAAEKPCEVSVLQREIGGSAVGQPVVFNVGRPTVGPRQRSGFFTRFRDHLSSSLFSSAGPQGGARLGAERQVPIQVSHAKLEVKPSYCSEVQRVEGGQQSFKTQVSTQTYDYTSVGKPVALQI</sequence>
<comment type="subcellular location">
    <subcellularLocation>
        <location evidence="1">Cytoplasm</location>
    </subcellularLocation>
</comment>
<feature type="domain" description="Ig-like" evidence="12">
    <location>
        <begin position="1352"/>
        <end position="1441"/>
    </location>
</feature>
<dbReference type="PROSITE" id="PS50002">
    <property type="entry name" value="SH3"/>
    <property type="match status" value="1"/>
</dbReference>
<dbReference type="Gene3D" id="2.30.30.40">
    <property type="entry name" value="SH3 Domains"/>
    <property type="match status" value="1"/>
</dbReference>
<dbReference type="SUPFAM" id="SSF48726">
    <property type="entry name" value="Immunoglobulin"/>
    <property type="match status" value="14"/>
</dbReference>
<evidence type="ECO:0000256" key="8">
    <source>
        <dbReference type="PROSITE-ProRule" id="PRU00192"/>
    </source>
</evidence>
<reference evidence="13" key="1">
    <citation type="journal article" date="2004" name="Nature">
        <title>Genome duplication in the teleost fish Tetraodon nigroviridis reveals the early vertebrate proto-karyotype.</title>
        <authorList>
            <person name="Jaillon O."/>
            <person name="Aury J.-M."/>
            <person name="Brunet F."/>
            <person name="Petit J.-L."/>
            <person name="Stange-Thomann N."/>
            <person name="Mauceli E."/>
            <person name="Bouneau L."/>
            <person name="Fischer C."/>
            <person name="Ozouf-Costaz C."/>
            <person name="Bernot A."/>
            <person name="Nicaud S."/>
            <person name="Jaffe D."/>
            <person name="Fisher S."/>
            <person name="Lutfalla G."/>
            <person name="Dossat C."/>
            <person name="Segurens B."/>
            <person name="Dasilva C."/>
            <person name="Salanoubat M."/>
            <person name="Levy M."/>
            <person name="Boudet N."/>
            <person name="Castellano S."/>
            <person name="Anthouard V."/>
            <person name="Jubin C."/>
            <person name="Castelli V."/>
            <person name="Katinka M."/>
            <person name="Vacherie B."/>
            <person name="Biemont C."/>
            <person name="Skalli Z."/>
            <person name="Cattolico L."/>
            <person name="Poulain J."/>
            <person name="De Berardinis V."/>
            <person name="Cruaud C."/>
            <person name="Duprat S."/>
            <person name="Brottier P."/>
            <person name="Coutanceau J.-P."/>
            <person name="Gouzy J."/>
            <person name="Parra G."/>
            <person name="Lardier G."/>
            <person name="Chapple C."/>
            <person name="McKernan K.J."/>
            <person name="McEwan P."/>
            <person name="Bosak S."/>
            <person name="Kellis M."/>
            <person name="Volff J.-N."/>
            <person name="Guigo R."/>
            <person name="Zody M.C."/>
            <person name="Mesirov J."/>
            <person name="Lindblad-Toh K."/>
            <person name="Birren B."/>
            <person name="Nusbaum C."/>
            <person name="Kahn D."/>
            <person name="Robinson-Rechavi M."/>
            <person name="Laudet V."/>
            <person name="Schachter V."/>
            <person name="Quetier F."/>
            <person name="Saurin W."/>
            <person name="Scarpelli C."/>
            <person name="Wincker P."/>
            <person name="Lander E.S."/>
            <person name="Weissenbach J."/>
            <person name="Roest Crollius H."/>
        </authorList>
    </citation>
    <scope>NUCLEOTIDE SEQUENCE [LARGE SCALE GENOMIC DNA]</scope>
</reference>
<name>Q4SLN8_TETNG</name>
<evidence type="ECO:0000256" key="6">
    <source>
        <dbReference type="ARBA" id="ARBA00023157"/>
    </source>
</evidence>
<dbReference type="InterPro" id="IPR000048">
    <property type="entry name" value="IQ_motif_EF-hand-BS"/>
</dbReference>
<feature type="region of interest" description="Disordered" evidence="9">
    <location>
        <begin position="896"/>
        <end position="915"/>
    </location>
</feature>
<evidence type="ECO:0000256" key="1">
    <source>
        <dbReference type="ARBA" id="ARBA00004496"/>
    </source>
</evidence>
<keyword evidence="4" id="KW-0963">Cytoplasm</keyword>
<dbReference type="FunFam" id="2.60.40.10:FF:000032">
    <property type="entry name" value="palladin isoform X1"/>
    <property type="match status" value="2"/>
</dbReference>
<dbReference type="Pfam" id="PF00612">
    <property type="entry name" value="IQ"/>
    <property type="match status" value="1"/>
</dbReference>
<evidence type="ECO:0000256" key="5">
    <source>
        <dbReference type="ARBA" id="ARBA00022553"/>
    </source>
</evidence>
<dbReference type="InterPro" id="IPR007110">
    <property type="entry name" value="Ig-like_dom"/>
</dbReference>
<feature type="domain" description="SH3" evidence="10">
    <location>
        <begin position="1798"/>
        <end position="1865"/>
    </location>
</feature>
<comment type="similarity">
    <text evidence="2">Belongs to the protein kinase superfamily. CAMK Ser/Thr protein kinase family.</text>
</comment>
<keyword evidence="5" id="KW-0597">Phosphoprotein</keyword>
<reference evidence="13" key="2">
    <citation type="submission" date="2004-02" db="EMBL/GenBank/DDBJ databases">
        <authorList>
            <consortium name="Genoscope"/>
            <consortium name="Whitehead Institute Centre for Genome Research"/>
        </authorList>
    </citation>
    <scope>NUCLEOTIDE SEQUENCE</scope>
</reference>
<evidence type="ECO:0000259" key="12">
    <source>
        <dbReference type="PROSITE" id="PS50835"/>
    </source>
</evidence>
<dbReference type="CDD" id="cd23767">
    <property type="entry name" value="IQCD"/>
    <property type="match status" value="1"/>
</dbReference>
<evidence type="ECO:0000256" key="9">
    <source>
        <dbReference type="SAM" id="MobiDB-lite"/>
    </source>
</evidence>
<dbReference type="CDD" id="cd00096">
    <property type="entry name" value="Ig"/>
    <property type="match status" value="2"/>
</dbReference>
<feature type="compositionally biased region" description="Low complexity" evidence="9">
    <location>
        <begin position="1191"/>
        <end position="1202"/>
    </location>
</feature>
<dbReference type="InterPro" id="IPR035526">
    <property type="entry name" value="Obscurin_SH3"/>
</dbReference>
<dbReference type="GO" id="GO:0005085">
    <property type="term" value="F:guanyl-nucleotide exchange factor activity"/>
    <property type="evidence" value="ECO:0007669"/>
    <property type="project" value="InterPro"/>
</dbReference>
<dbReference type="Pfam" id="PF00621">
    <property type="entry name" value="RhoGEF"/>
    <property type="match status" value="1"/>
</dbReference>
<accession>Q4SLN8</accession>
<feature type="region of interest" description="Disordered" evidence="9">
    <location>
        <begin position="2380"/>
        <end position="2459"/>
    </location>
</feature>
<feature type="compositionally biased region" description="Polar residues" evidence="9">
    <location>
        <begin position="2445"/>
        <end position="2459"/>
    </location>
</feature>
<evidence type="ECO:0000256" key="4">
    <source>
        <dbReference type="ARBA" id="ARBA00022490"/>
    </source>
</evidence>
<dbReference type="PANTHER" id="PTHR35971:SF5">
    <property type="entry name" value="OBSCURIN LIKE CYTOSKELETAL ADAPTOR 1"/>
    <property type="match status" value="1"/>
</dbReference>
<feature type="domain" description="Ig-like" evidence="12">
    <location>
        <begin position="246"/>
        <end position="319"/>
    </location>
</feature>
<feature type="domain" description="Ig-like" evidence="12">
    <location>
        <begin position="506"/>
        <end position="590"/>
    </location>
</feature>
<dbReference type="InterPro" id="IPR013783">
    <property type="entry name" value="Ig-like_fold"/>
</dbReference>
<organism evidence="13">
    <name type="scientific">Tetraodon nigroviridis</name>
    <name type="common">Spotted green pufferfish</name>
    <name type="synonym">Chelonodon nigroviridis</name>
    <dbReference type="NCBI Taxonomy" id="99883"/>
    <lineage>
        <taxon>Eukaryota</taxon>
        <taxon>Metazoa</taxon>
        <taxon>Chordata</taxon>
        <taxon>Craniata</taxon>
        <taxon>Vertebrata</taxon>
        <taxon>Euteleostomi</taxon>
        <taxon>Actinopterygii</taxon>
        <taxon>Neopterygii</taxon>
        <taxon>Teleostei</taxon>
        <taxon>Neoteleostei</taxon>
        <taxon>Acanthomorphata</taxon>
        <taxon>Eupercaria</taxon>
        <taxon>Tetraodontiformes</taxon>
        <taxon>Tetradontoidea</taxon>
        <taxon>Tetraodontidae</taxon>
        <taxon>Tetraodon</taxon>
    </lineage>
</organism>
<dbReference type="InterPro" id="IPR035899">
    <property type="entry name" value="DBL_dom_sf"/>
</dbReference>
<dbReference type="Gene3D" id="2.30.29.30">
    <property type="entry name" value="Pleckstrin-homology domain (PH domain)/Phosphotyrosine-binding domain (PTB)"/>
    <property type="match status" value="1"/>
</dbReference>
<dbReference type="InterPro" id="IPR001452">
    <property type="entry name" value="SH3_domain"/>
</dbReference>
<evidence type="ECO:0000256" key="3">
    <source>
        <dbReference type="ARBA" id="ARBA00022443"/>
    </source>
</evidence>
<feature type="compositionally biased region" description="Polar residues" evidence="9">
    <location>
        <begin position="2419"/>
        <end position="2434"/>
    </location>
</feature>
<dbReference type="SMART" id="SM00409">
    <property type="entry name" value="IG"/>
    <property type="match status" value="13"/>
</dbReference>
<feature type="domain" description="Ig-like" evidence="12">
    <location>
        <begin position="1586"/>
        <end position="1682"/>
    </location>
</feature>
<dbReference type="InterPro" id="IPR011993">
    <property type="entry name" value="PH-like_dom_sf"/>
</dbReference>
<dbReference type="PROSITE" id="PS50010">
    <property type="entry name" value="DH_2"/>
    <property type="match status" value="1"/>
</dbReference>
<dbReference type="PROSITE" id="PS50835">
    <property type="entry name" value="IG_LIKE"/>
    <property type="match status" value="11"/>
</dbReference>
<keyword evidence="6" id="KW-1015">Disulfide bond</keyword>
<feature type="compositionally biased region" description="Basic and acidic residues" evidence="9">
    <location>
        <begin position="923"/>
        <end position="933"/>
    </location>
</feature>
<dbReference type="Pfam" id="PF07679">
    <property type="entry name" value="I-set"/>
    <property type="match status" value="13"/>
</dbReference>
<feature type="region of interest" description="Disordered" evidence="9">
    <location>
        <begin position="2313"/>
        <end position="2339"/>
    </location>
</feature>
<feature type="domain" description="DH" evidence="11">
    <location>
        <begin position="1888"/>
        <end position="2072"/>
    </location>
</feature>
<dbReference type="InterPro" id="IPR013098">
    <property type="entry name" value="Ig_I-set"/>
</dbReference>
<dbReference type="Gene3D" id="1.20.900.10">
    <property type="entry name" value="Dbl homology (DH) domain"/>
    <property type="match status" value="1"/>
</dbReference>
<dbReference type="GO" id="GO:0005737">
    <property type="term" value="C:cytoplasm"/>
    <property type="evidence" value="ECO:0007669"/>
    <property type="project" value="UniProtKB-SubCell"/>
</dbReference>
<dbReference type="Pfam" id="PF22697">
    <property type="entry name" value="SOS1_NGEF_PH"/>
    <property type="match status" value="1"/>
</dbReference>
<dbReference type="SMART" id="SM00015">
    <property type="entry name" value="IQ"/>
    <property type="match status" value="1"/>
</dbReference>
<feature type="domain" description="Ig-like" evidence="12">
    <location>
        <begin position="42"/>
        <end position="114"/>
    </location>
</feature>
<feature type="non-terminal residue" evidence="13">
    <location>
        <position position="1"/>
    </location>
</feature>
<dbReference type="SUPFAM" id="SSF48065">
    <property type="entry name" value="DBL homology domain (DH-domain)"/>
    <property type="match status" value="1"/>
</dbReference>
<dbReference type="SMART" id="SM00408">
    <property type="entry name" value="IGc2"/>
    <property type="match status" value="11"/>
</dbReference>
<feature type="domain" description="Ig-like" evidence="12">
    <location>
        <begin position="324"/>
        <end position="408"/>
    </location>
</feature>
<dbReference type="FunFam" id="2.60.40.10:FF:000747">
    <property type="entry name" value="obscurin isoform X6"/>
    <property type="match status" value="1"/>
</dbReference>
<protein>
    <submittedName>
        <fullName evidence="13">(spotted green pufferfish) hypothetical protein</fullName>
    </submittedName>
</protein>
<dbReference type="InterPro" id="IPR036028">
    <property type="entry name" value="SH3-like_dom_sf"/>
</dbReference>
<evidence type="ECO:0000256" key="2">
    <source>
        <dbReference type="ARBA" id="ARBA00006692"/>
    </source>
</evidence>
<dbReference type="FunFam" id="2.60.40.10:FF:000866">
    <property type="entry name" value="Obscurin, cytoskeletal calmodulin and titin-interacting RhoGEF"/>
    <property type="match status" value="1"/>
</dbReference>
<dbReference type="InterPro" id="IPR036179">
    <property type="entry name" value="Ig-like_dom_sf"/>
</dbReference>
<feature type="domain" description="Ig-like" evidence="12">
    <location>
        <begin position="1486"/>
        <end position="1575"/>
    </location>
</feature>
<gene>
    <name evidence="13" type="ORF">GSTENG00016153001</name>
</gene>
<dbReference type="SMART" id="SM00325">
    <property type="entry name" value="RhoGEF"/>
    <property type="match status" value="1"/>
</dbReference>
<keyword evidence="7" id="KW-0393">Immunoglobulin domain</keyword>
<proteinExistence type="inferred from homology"/>
<evidence type="ECO:0000259" key="10">
    <source>
        <dbReference type="PROSITE" id="PS50002"/>
    </source>
</evidence>
<dbReference type="EMBL" id="CAAE01014556">
    <property type="protein sequence ID" value="CAF98444.1"/>
    <property type="molecule type" value="Genomic_DNA"/>
</dbReference>
<dbReference type="FunFam" id="2.60.40.10:FF:000421">
    <property type="entry name" value="LOW QUALITY PROTEIN: obscurin"/>
    <property type="match status" value="1"/>
</dbReference>
<dbReference type="KEGG" id="tng:GSTEN00016153G001"/>
<feature type="domain" description="Ig-like" evidence="12">
    <location>
        <begin position="685"/>
        <end position="777"/>
    </location>
</feature>
<feature type="domain" description="Ig-like" evidence="12">
    <location>
        <begin position="2169"/>
        <end position="2260"/>
    </location>
</feature>
<dbReference type="Gene3D" id="2.60.40.10">
    <property type="entry name" value="Immunoglobulins"/>
    <property type="match status" value="14"/>
</dbReference>
<feature type="region of interest" description="Disordered" evidence="9">
    <location>
        <begin position="923"/>
        <end position="958"/>
    </location>
</feature>
<evidence type="ECO:0000259" key="11">
    <source>
        <dbReference type="PROSITE" id="PS50010"/>
    </source>
</evidence>